<proteinExistence type="predicted"/>
<gene>
    <name evidence="1" type="primary">ORF149203</name>
</gene>
<protein>
    <submittedName>
        <fullName evidence="1">Uncharacterized protein</fullName>
    </submittedName>
</protein>
<reference evidence="1" key="1">
    <citation type="submission" date="2014-12" db="EMBL/GenBank/DDBJ databases">
        <title>Insight into the proteome of Arion vulgaris.</title>
        <authorList>
            <person name="Aradska J."/>
            <person name="Bulat T."/>
            <person name="Smidak R."/>
            <person name="Sarate P."/>
            <person name="Gangsoo J."/>
            <person name="Sialana F."/>
            <person name="Bilban M."/>
            <person name="Lubec G."/>
        </authorList>
    </citation>
    <scope>NUCLEOTIDE SEQUENCE</scope>
    <source>
        <tissue evidence="1">Skin</tissue>
    </source>
</reference>
<dbReference type="EMBL" id="HACG01038755">
    <property type="protein sequence ID" value="CEK85620.1"/>
    <property type="molecule type" value="Transcribed_RNA"/>
</dbReference>
<dbReference type="AlphaFoldDB" id="A0A0B7B0I6"/>
<organism evidence="1">
    <name type="scientific">Arion vulgaris</name>
    <dbReference type="NCBI Taxonomy" id="1028688"/>
    <lineage>
        <taxon>Eukaryota</taxon>
        <taxon>Metazoa</taxon>
        <taxon>Spiralia</taxon>
        <taxon>Lophotrochozoa</taxon>
        <taxon>Mollusca</taxon>
        <taxon>Gastropoda</taxon>
        <taxon>Heterobranchia</taxon>
        <taxon>Euthyneura</taxon>
        <taxon>Panpulmonata</taxon>
        <taxon>Eupulmonata</taxon>
        <taxon>Stylommatophora</taxon>
        <taxon>Helicina</taxon>
        <taxon>Arionoidea</taxon>
        <taxon>Arionidae</taxon>
        <taxon>Arion</taxon>
    </lineage>
</organism>
<name>A0A0B7B0I6_9EUPU</name>
<evidence type="ECO:0000313" key="1">
    <source>
        <dbReference type="EMBL" id="CEK85620.1"/>
    </source>
</evidence>
<accession>A0A0B7B0I6</accession>
<sequence>MICRKTLNCTSLIFMIRERRRLEIADGLQTFSQRQLSNRQQVERLNRAD</sequence>